<name>A0A8C1Z6S2_CYPCA</name>
<evidence type="ECO:0000256" key="10">
    <source>
        <dbReference type="ARBA" id="ARBA00025974"/>
    </source>
</evidence>
<dbReference type="GO" id="GO:0042730">
    <property type="term" value="P:fibrinolysis"/>
    <property type="evidence" value="ECO:0007669"/>
    <property type="project" value="TreeGrafter"/>
</dbReference>
<sequence length="273" mass="30947">MASFMHVAVSILLLSTLTSAQMRGDNSFAQDICNPNDGDDDVCSDKKPDMDRELDQMEQDLEDLANLTRGAQDKVVYLKDSETQAQKQAPGSAIYHYLWIEKFFNAKCVQSQLQSIVQANEKRIIDLKQMSVQLDQMCKEPCKDTAEIQTVTGKDCQDIANKGGKVSGLYYVKPARVPEAFLVYCEIDSFGHGWTVLQRVRDVMAVLTSTKNGFSIRKVFGYLSPDDRTEFWLGNEKIFLLSVQSSVPYVLRIEMVDWDGNKKYADYATWTRS</sequence>
<evidence type="ECO:0000256" key="3">
    <source>
        <dbReference type="ARBA" id="ARBA00022696"/>
    </source>
</evidence>
<evidence type="ECO:0000256" key="9">
    <source>
        <dbReference type="ARBA" id="ARBA00023180"/>
    </source>
</evidence>
<evidence type="ECO:0000256" key="8">
    <source>
        <dbReference type="ARBA" id="ARBA00023157"/>
    </source>
</evidence>
<dbReference type="GO" id="GO:0030674">
    <property type="term" value="F:protein-macromolecule adaptor activity"/>
    <property type="evidence" value="ECO:0007669"/>
    <property type="project" value="TreeGrafter"/>
</dbReference>
<dbReference type="GO" id="GO:0070527">
    <property type="term" value="P:platelet aggregation"/>
    <property type="evidence" value="ECO:0007669"/>
    <property type="project" value="TreeGrafter"/>
</dbReference>
<dbReference type="InterPro" id="IPR036056">
    <property type="entry name" value="Fibrinogen-like_C"/>
</dbReference>
<dbReference type="Ensembl" id="ENSCCRT00015059442.1">
    <property type="protein sequence ID" value="ENSCCRP00015057540.1"/>
    <property type="gene ID" value="ENSCCRG00015023633.1"/>
</dbReference>
<evidence type="ECO:0000256" key="2">
    <source>
        <dbReference type="ARBA" id="ARBA00022525"/>
    </source>
</evidence>
<dbReference type="InterPro" id="IPR037579">
    <property type="entry name" value="FIB_ANG-like"/>
</dbReference>
<comment type="subunit">
    <text evidence="10">Heterohexamer; disulfide linked. Contains 2 sets of 3 non-identical chains (alpha, beta and gamma). The 2 heterotrimers are in head to head conformation with the N-termini in a small central domain.</text>
</comment>
<dbReference type="InterPro" id="IPR002181">
    <property type="entry name" value="Fibrinogen_a/b/g_C_dom"/>
</dbReference>
<dbReference type="PANTHER" id="PTHR47221">
    <property type="entry name" value="FIBRINOGEN ALPHA CHAIN"/>
    <property type="match status" value="1"/>
</dbReference>
<dbReference type="Pfam" id="PF00147">
    <property type="entry name" value="Fibrinogen_C"/>
    <property type="match status" value="1"/>
</dbReference>
<protein>
    <submittedName>
        <fullName evidence="14">Fibrinogen gamma chain</fullName>
    </submittedName>
</protein>
<evidence type="ECO:0000256" key="4">
    <source>
        <dbReference type="ARBA" id="ARBA00022723"/>
    </source>
</evidence>
<comment type="subcellular location">
    <subcellularLocation>
        <location evidence="1">Secreted</location>
    </subcellularLocation>
</comment>
<dbReference type="Proteomes" id="UP000694700">
    <property type="component" value="Unplaced"/>
</dbReference>
<dbReference type="Gene3D" id="1.20.5.50">
    <property type="match status" value="1"/>
</dbReference>
<dbReference type="SUPFAM" id="SSF58010">
    <property type="entry name" value="Fibrinogen coiled-coil and central regions"/>
    <property type="match status" value="1"/>
</dbReference>
<organism evidence="14 15">
    <name type="scientific">Cyprinus carpio</name>
    <name type="common">Common carp</name>
    <dbReference type="NCBI Taxonomy" id="7962"/>
    <lineage>
        <taxon>Eukaryota</taxon>
        <taxon>Metazoa</taxon>
        <taxon>Chordata</taxon>
        <taxon>Craniata</taxon>
        <taxon>Vertebrata</taxon>
        <taxon>Euteleostomi</taxon>
        <taxon>Actinopterygii</taxon>
        <taxon>Neopterygii</taxon>
        <taxon>Teleostei</taxon>
        <taxon>Ostariophysi</taxon>
        <taxon>Cypriniformes</taxon>
        <taxon>Cyprinidae</taxon>
        <taxon>Cyprininae</taxon>
        <taxon>Cyprinus</taxon>
    </lineage>
</organism>
<evidence type="ECO:0000256" key="12">
    <source>
        <dbReference type="SAM" id="SignalP"/>
    </source>
</evidence>
<dbReference type="InterPro" id="IPR014716">
    <property type="entry name" value="Fibrinogen_a/b/g_C_1"/>
</dbReference>
<feature type="signal peptide" evidence="12">
    <location>
        <begin position="1"/>
        <end position="20"/>
    </location>
</feature>
<dbReference type="Gene3D" id="3.90.215.10">
    <property type="entry name" value="Gamma Fibrinogen, chain A, domain 1"/>
    <property type="match status" value="1"/>
</dbReference>
<accession>A0A8C1Z6S2</accession>
<dbReference type="GO" id="GO:0005201">
    <property type="term" value="F:extracellular matrix structural constituent"/>
    <property type="evidence" value="ECO:0007669"/>
    <property type="project" value="TreeGrafter"/>
</dbReference>
<dbReference type="AlphaFoldDB" id="A0A8C1Z6S2"/>
<evidence type="ECO:0000256" key="7">
    <source>
        <dbReference type="ARBA" id="ARBA00023084"/>
    </source>
</evidence>
<keyword evidence="3" id="KW-0356">Hemostasis</keyword>
<evidence type="ECO:0000256" key="6">
    <source>
        <dbReference type="ARBA" id="ARBA00023054"/>
    </source>
</evidence>
<evidence type="ECO:0000313" key="15">
    <source>
        <dbReference type="Proteomes" id="UP000694700"/>
    </source>
</evidence>
<keyword evidence="2" id="KW-0964">Secreted</keyword>
<dbReference type="PROSITE" id="PS51406">
    <property type="entry name" value="FIBRINOGEN_C_2"/>
    <property type="match status" value="1"/>
</dbReference>
<keyword evidence="4" id="KW-0479">Metal-binding</keyword>
<evidence type="ECO:0000256" key="5">
    <source>
        <dbReference type="ARBA" id="ARBA00022837"/>
    </source>
</evidence>
<reference evidence="14" key="1">
    <citation type="submission" date="2025-08" db="UniProtKB">
        <authorList>
            <consortium name="Ensembl"/>
        </authorList>
    </citation>
    <scope>IDENTIFICATION</scope>
</reference>
<keyword evidence="12" id="KW-0732">Signal</keyword>
<evidence type="ECO:0000313" key="14">
    <source>
        <dbReference type="Ensembl" id="ENSCCRP00015057540.1"/>
    </source>
</evidence>
<keyword evidence="7" id="KW-0094">Blood coagulation</keyword>
<dbReference type="GO" id="GO:0051258">
    <property type="term" value="P:protein polymerization"/>
    <property type="evidence" value="ECO:0007669"/>
    <property type="project" value="InterPro"/>
</dbReference>
<keyword evidence="6 11" id="KW-0175">Coiled coil</keyword>
<evidence type="ECO:0000259" key="13">
    <source>
        <dbReference type="PROSITE" id="PS51406"/>
    </source>
</evidence>
<proteinExistence type="predicted"/>
<keyword evidence="8" id="KW-1015">Disulfide bond</keyword>
<dbReference type="PANTHER" id="PTHR47221:SF9">
    <property type="entry name" value="FIBRINOGEN GAMMA CHAIN"/>
    <property type="match status" value="1"/>
</dbReference>
<keyword evidence="5" id="KW-0106">Calcium</keyword>
<evidence type="ECO:0000256" key="11">
    <source>
        <dbReference type="SAM" id="Coils"/>
    </source>
</evidence>
<keyword evidence="9" id="KW-0325">Glycoprotein</keyword>
<dbReference type="GO" id="GO:0005102">
    <property type="term" value="F:signaling receptor binding"/>
    <property type="evidence" value="ECO:0007669"/>
    <property type="project" value="InterPro"/>
</dbReference>
<feature type="domain" description="Fibrinogen C-terminal" evidence="13">
    <location>
        <begin position="147"/>
        <end position="273"/>
    </location>
</feature>
<dbReference type="Pfam" id="PF08702">
    <property type="entry name" value="Fib_alpha"/>
    <property type="match status" value="1"/>
</dbReference>
<dbReference type="GO" id="GO:0072377">
    <property type="term" value="P:blood coagulation, common pathway"/>
    <property type="evidence" value="ECO:0007669"/>
    <property type="project" value="TreeGrafter"/>
</dbReference>
<feature type="coiled-coil region" evidence="11">
    <location>
        <begin position="47"/>
        <end position="74"/>
    </location>
</feature>
<evidence type="ECO:0000256" key="1">
    <source>
        <dbReference type="ARBA" id="ARBA00004613"/>
    </source>
</evidence>
<dbReference type="GO" id="GO:0034116">
    <property type="term" value="P:positive regulation of heterotypic cell-cell adhesion"/>
    <property type="evidence" value="ECO:0007669"/>
    <property type="project" value="TreeGrafter"/>
</dbReference>
<dbReference type="SMART" id="SM01212">
    <property type="entry name" value="Fib_alpha"/>
    <property type="match status" value="1"/>
</dbReference>
<dbReference type="SUPFAM" id="SSF56496">
    <property type="entry name" value="Fibrinogen C-terminal domain-like"/>
    <property type="match status" value="1"/>
</dbReference>
<dbReference type="SMART" id="SM00186">
    <property type="entry name" value="FBG"/>
    <property type="match status" value="1"/>
</dbReference>
<dbReference type="InterPro" id="IPR012290">
    <property type="entry name" value="Fibrinogen_a/b/g_coil_dom"/>
</dbReference>
<feature type="chain" id="PRO_5034256576" evidence="12">
    <location>
        <begin position="21"/>
        <end position="273"/>
    </location>
</feature>
<dbReference type="GO" id="GO:0005577">
    <property type="term" value="C:fibrinogen complex"/>
    <property type="evidence" value="ECO:0007669"/>
    <property type="project" value="InterPro"/>
</dbReference>